<evidence type="ECO:0000256" key="1">
    <source>
        <dbReference type="ARBA" id="ARBA00003502"/>
    </source>
</evidence>
<evidence type="ECO:0000313" key="7">
    <source>
        <dbReference type="EMBL" id="KRQ16737.1"/>
    </source>
</evidence>
<dbReference type="PRINTS" id="PR00039">
    <property type="entry name" value="HTHLYSR"/>
</dbReference>
<evidence type="ECO:0000256" key="3">
    <source>
        <dbReference type="ARBA" id="ARBA00023015"/>
    </source>
</evidence>
<dbReference type="EMBL" id="LJYG01000023">
    <property type="protein sequence ID" value="KRQ16737.1"/>
    <property type="molecule type" value="Genomic_DNA"/>
</dbReference>
<dbReference type="InterPro" id="IPR005119">
    <property type="entry name" value="LysR_subst-bd"/>
</dbReference>
<comment type="similarity">
    <text evidence="2">Belongs to the LysR transcriptional regulatory family.</text>
</comment>
<dbReference type="CDD" id="cd08414">
    <property type="entry name" value="PBP2_LTTR_aromatics_like"/>
    <property type="match status" value="1"/>
</dbReference>
<dbReference type="SUPFAM" id="SSF46785">
    <property type="entry name" value="Winged helix' DNA-binding domain"/>
    <property type="match status" value="1"/>
</dbReference>
<evidence type="ECO:0000256" key="5">
    <source>
        <dbReference type="ARBA" id="ARBA00023163"/>
    </source>
</evidence>
<dbReference type="GO" id="GO:0032993">
    <property type="term" value="C:protein-DNA complex"/>
    <property type="evidence" value="ECO:0007669"/>
    <property type="project" value="TreeGrafter"/>
</dbReference>
<name>A0A0R3E3J6_9BRAD</name>
<feature type="domain" description="HTH lysR-type" evidence="6">
    <location>
        <begin position="1"/>
        <end position="58"/>
    </location>
</feature>
<dbReference type="OrthoDB" id="9795022at2"/>
<dbReference type="FunFam" id="1.10.10.10:FF:000001">
    <property type="entry name" value="LysR family transcriptional regulator"/>
    <property type="match status" value="1"/>
</dbReference>
<dbReference type="SUPFAM" id="SSF53850">
    <property type="entry name" value="Periplasmic binding protein-like II"/>
    <property type="match status" value="1"/>
</dbReference>
<dbReference type="RefSeq" id="WP_057742525.1">
    <property type="nucleotide sequence ID" value="NZ_LJYG01000023.1"/>
</dbReference>
<evidence type="ECO:0000256" key="2">
    <source>
        <dbReference type="ARBA" id="ARBA00009437"/>
    </source>
</evidence>
<proteinExistence type="inferred from homology"/>
<dbReference type="InterPro" id="IPR000847">
    <property type="entry name" value="LysR_HTH_N"/>
</dbReference>
<dbReference type="PANTHER" id="PTHR30346">
    <property type="entry name" value="TRANSCRIPTIONAL DUAL REGULATOR HCAR-RELATED"/>
    <property type="match status" value="1"/>
</dbReference>
<keyword evidence="4" id="KW-0238">DNA-binding</keyword>
<sequence length="300" mass="32910">MDIRQLRYFIAVAEELNFSRAARRLNLSQPPLSLQIKALEHEVGAPLFLRQRRGVELSQAGQILLEQAREALAKLDQAMRTAQRAARGEVGLLRIGYTGSAPIHASFSKILRYFSQSYPEIHLELLHASTSEQAEMLTGRRLDLGFLRPSPTYPLPKNVTVRRLWSDPLELFAPKGHPLLRARGAIAVQALKPLPFIFFANASRRGLNGHVVHLCGSAGFTPKVVQEAEDGGAILGLVAAGLGVAVLPKCYGKIVVSDVVRRPLTSAEAKSDLYLAYNQDRASDHLMRFVTLGSSTVTAD</sequence>
<dbReference type="InterPro" id="IPR036388">
    <property type="entry name" value="WH-like_DNA-bd_sf"/>
</dbReference>
<comment type="function">
    <text evidence="1">NodD regulates the expression of the nodABCFE genes which encode other nodulation proteins. NodD is also a negative regulator of its own expression. Binds flavonoids as inducers.</text>
</comment>
<dbReference type="STRING" id="989370.AOQ71_04685"/>
<protein>
    <recommendedName>
        <fullName evidence="6">HTH lysR-type domain-containing protein</fullName>
    </recommendedName>
</protein>
<reference evidence="7 8" key="1">
    <citation type="submission" date="2015-09" db="EMBL/GenBank/DDBJ databases">
        <title>Draft Genome Sequence of Bradyrhizobium manausense Strain BR 3351T, a Novel Symbiotic Nitrogen-Fixing Alphaproteobacterium Isolated from Brazilian Amazon Rain Forest.</title>
        <authorList>
            <person name="De Araujo J.L."/>
            <person name="Zilli J.E."/>
        </authorList>
    </citation>
    <scope>NUCLEOTIDE SEQUENCE [LARGE SCALE GENOMIC DNA]</scope>
    <source>
        <strain evidence="7 8">BR3351</strain>
    </source>
</reference>
<comment type="caution">
    <text evidence="7">The sequence shown here is derived from an EMBL/GenBank/DDBJ whole genome shotgun (WGS) entry which is preliminary data.</text>
</comment>
<dbReference type="PANTHER" id="PTHR30346:SF17">
    <property type="entry name" value="LYSR FAMILY TRANSCRIPTIONAL REGULATOR"/>
    <property type="match status" value="1"/>
</dbReference>
<keyword evidence="3" id="KW-0805">Transcription regulation</keyword>
<evidence type="ECO:0000259" key="6">
    <source>
        <dbReference type="PROSITE" id="PS50931"/>
    </source>
</evidence>
<dbReference type="Pfam" id="PF03466">
    <property type="entry name" value="LysR_substrate"/>
    <property type="match status" value="1"/>
</dbReference>
<dbReference type="GO" id="GO:0003700">
    <property type="term" value="F:DNA-binding transcription factor activity"/>
    <property type="evidence" value="ECO:0007669"/>
    <property type="project" value="InterPro"/>
</dbReference>
<gene>
    <name evidence="7" type="ORF">AOQ71_04685</name>
</gene>
<keyword evidence="5" id="KW-0804">Transcription</keyword>
<dbReference type="InterPro" id="IPR036390">
    <property type="entry name" value="WH_DNA-bd_sf"/>
</dbReference>
<keyword evidence="8" id="KW-1185">Reference proteome</keyword>
<dbReference type="GO" id="GO:0003677">
    <property type="term" value="F:DNA binding"/>
    <property type="evidence" value="ECO:0007669"/>
    <property type="project" value="UniProtKB-KW"/>
</dbReference>
<dbReference type="Pfam" id="PF00126">
    <property type="entry name" value="HTH_1"/>
    <property type="match status" value="1"/>
</dbReference>
<dbReference type="AlphaFoldDB" id="A0A0R3E3J6"/>
<dbReference type="Gene3D" id="3.40.190.10">
    <property type="entry name" value="Periplasmic binding protein-like II"/>
    <property type="match status" value="2"/>
</dbReference>
<evidence type="ECO:0000256" key="4">
    <source>
        <dbReference type="ARBA" id="ARBA00023125"/>
    </source>
</evidence>
<organism evidence="7 8">
    <name type="scientific">Bradyrhizobium manausense</name>
    <dbReference type="NCBI Taxonomy" id="989370"/>
    <lineage>
        <taxon>Bacteria</taxon>
        <taxon>Pseudomonadati</taxon>
        <taxon>Pseudomonadota</taxon>
        <taxon>Alphaproteobacteria</taxon>
        <taxon>Hyphomicrobiales</taxon>
        <taxon>Nitrobacteraceae</taxon>
        <taxon>Bradyrhizobium</taxon>
    </lineage>
</organism>
<evidence type="ECO:0000313" key="8">
    <source>
        <dbReference type="Proteomes" id="UP000051936"/>
    </source>
</evidence>
<dbReference type="PROSITE" id="PS50931">
    <property type="entry name" value="HTH_LYSR"/>
    <property type="match status" value="1"/>
</dbReference>
<accession>A0A0R3E3J6</accession>
<dbReference type="Gene3D" id="1.10.10.10">
    <property type="entry name" value="Winged helix-like DNA-binding domain superfamily/Winged helix DNA-binding domain"/>
    <property type="match status" value="1"/>
</dbReference>
<dbReference type="Proteomes" id="UP000051936">
    <property type="component" value="Unassembled WGS sequence"/>
</dbReference>